<dbReference type="Proteomes" id="UP000076959">
    <property type="component" value="Unassembled WGS sequence"/>
</dbReference>
<name>A0A176YWX2_9BRAD</name>
<proteinExistence type="inferred from homology"/>
<comment type="caution">
    <text evidence="7">The sequence shown here is derived from an EMBL/GenBank/DDBJ whole genome shotgun (WGS) entry which is preliminary data.</text>
</comment>
<comment type="function">
    <text evidence="1">NodD regulates the expression of the nodABCFE genes which encode other nodulation proteins. NodD is also a negative regulator of its own expression. Binds flavonoids as inducers.</text>
</comment>
<keyword evidence="5" id="KW-0804">Transcription</keyword>
<accession>A0A176YWX2</accession>
<dbReference type="Gene3D" id="3.40.190.10">
    <property type="entry name" value="Periplasmic binding protein-like II"/>
    <property type="match status" value="2"/>
</dbReference>
<dbReference type="InterPro" id="IPR036388">
    <property type="entry name" value="WH-like_DNA-bd_sf"/>
</dbReference>
<evidence type="ECO:0000256" key="1">
    <source>
        <dbReference type="ARBA" id="ARBA00003502"/>
    </source>
</evidence>
<dbReference type="SUPFAM" id="SSF46785">
    <property type="entry name" value="Winged helix' DNA-binding domain"/>
    <property type="match status" value="1"/>
</dbReference>
<dbReference type="PANTHER" id="PTHR30537:SF74">
    <property type="entry name" value="HTH-TYPE TRANSCRIPTIONAL REGULATOR TRPI"/>
    <property type="match status" value="1"/>
</dbReference>
<protein>
    <recommendedName>
        <fullName evidence="6">HTH lysR-type domain-containing protein</fullName>
    </recommendedName>
</protein>
<dbReference type="Gene3D" id="1.10.10.10">
    <property type="entry name" value="Winged helix-like DNA-binding domain superfamily/Winged helix DNA-binding domain"/>
    <property type="match status" value="1"/>
</dbReference>
<dbReference type="Pfam" id="PF00126">
    <property type="entry name" value="HTH_1"/>
    <property type="match status" value="1"/>
</dbReference>
<dbReference type="GO" id="GO:0003700">
    <property type="term" value="F:DNA-binding transcription factor activity"/>
    <property type="evidence" value="ECO:0007669"/>
    <property type="project" value="InterPro"/>
</dbReference>
<feature type="domain" description="HTH lysR-type" evidence="6">
    <location>
        <begin position="6"/>
        <end position="63"/>
    </location>
</feature>
<evidence type="ECO:0000259" key="6">
    <source>
        <dbReference type="PROSITE" id="PS50931"/>
    </source>
</evidence>
<dbReference type="InterPro" id="IPR036390">
    <property type="entry name" value="WH_DNA-bd_sf"/>
</dbReference>
<sequence>MSRDLPPLSYLRAFEATARLGSMTRAAEELGRTHGAISKQLQLLQEHLGFRLFEKVGTGIRPNRYGEALLTTVTDVLDRLERGYKNVRNLAGEPNVHVACSATFAMRWLVPRLSEFYRQHPNWRIQLTMHAHSRSVQHDGVDVRLSWDRLSFPGETVGALPLADVVFGLVSAPSYPLKAHVARRKISTRISHDATPDMWDRWQSAVGLKVASESELSFPHTHLCISAAAAGLGVALVEHRLVSEELASGKLIAHPRTLRIANGFLAIPNPGREASPATAVFLSWLREILAQKSSTVVESR</sequence>
<evidence type="ECO:0000313" key="8">
    <source>
        <dbReference type="Proteomes" id="UP000076959"/>
    </source>
</evidence>
<dbReference type="InterPro" id="IPR058163">
    <property type="entry name" value="LysR-type_TF_proteobact-type"/>
</dbReference>
<evidence type="ECO:0000256" key="4">
    <source>
        <dbReference type="ARBA" id="ARBA00023125"/>
    </source>
</evidence>
<dbReference type="Pfam" id="PF03466">
    <property type="entry name" value="LysR_substrate"/>
    <property type="match status" value="1"/>
</dbReference>
<evidence type="ECO:0000256" key="2">
    <source>
        <dbReference type="ARBA" id="ARBA00009437"/>
    </source>
</evidence>
<gene>
    <name evidence="7" type="ORF">AYJ54_07480</name>
</gene>
<dbReference type="GeneID" id="32584183"/>
<evidence type="ECO:0000313" key="7">
    <source>
        <dbReference type="EMBL" id="OAF11878.1"/>
    </source>
</evidence>
<dbReference type="InterPro" id="IPR005119">
    <property type="entry name" value="LysR_subst-bd"/>
</dbReference>
<dbReference type="PROSITE" id="PS50931">
    <property type="entry name" value="HTH_LYSR"/>
    <property type="match status" value="1"/>
</dbReference>
<evidence type="ECO:0000256" key="5">
    <source>
        <dbReference type="ARBA" id="ARBA00023163"/>
    </source>
</evidence>
<dbReference type="EMBL" id="LUUB01000044">
    <property type="protein sequence ID" value="OAF11878.1"/>
    <property type="molecule type" value="Genomic_DNA"/>
</dbReference>
<keyword evidence="3" id="KW-0805">Transcription regulation</keyword>
<reference evidence="7 8" key="1">
    <citation type="submission" date="2016-03" db="EMBL/GenBank/DDBJ databases">
        <title>Draft Genome Sequence of the Strain BR 10245 (Bradyrhizobium sp.) isolated from nodules of Centrolobium paraense.</title>
        <authorList>
            <person name="Simoes-Araujo J.L.Sr."/>
            <person name="Barauna A.C."/>
            <person name="Silva K."/>
            <person name="Zilli J.E."/>
        </authorList>
    </citation>
    <scope>NUCLEOTIDE SEQUENCE [LARGE SCALE GENOMIC DNA]</scope>
    <source>
        <strain evidence="7 8">BR 10245</strain>
    </source>
</reference>
<dbReference type="OrthoDB" id="9793571at2"/>
<dbReference type="SUPFAM" id="SSF53850">
    <property type="entry name" value="Periplasmic binding protein-like II"/>
    <property type="match status" value="1"/>
</dbReference>
<dbReference type="GO" id="GO:0043565">
    <property type="term" value="F:sequence-specific DNA binding"/>
    <property type="evidence" value="ECO:0007669"/>
    <property type="project" value="TreeGrafter"/>
</dbReference>
<organism evidence="7 8">
    <name type="scientific">Bradyrhizobium centrolobii</name>
    <dbReference type="NCBI Taxonomy" id="1505087"/>
    <lineage>
        <taxon>Bacteria</taxon>
        <taxon>Pseudomonadati</taxon>
        <taxon>Pseudomonadota</taxon>
        <taxon>Alphaproteobacteria</taxon>
        <taxon>Hyphomicrobiales</taxon>
        <taxon>Nitrobacteraceae</taxon>
        <taxon>Bradyrhizobium</taxon>
    </lineage>
</organism>
<comment type="similarity">
    <text evidence="2">Belongs to the LysR transcriptional regulatory family.</text>
</comment>
<dbReference type="GO" id="GO:0006351">
    <property type="term" value="P:DNA-templated transcription"/>
    <property type="evidence" value="ECO:0007669"/>
    <property type="project" value="TreeGrafter"/>
</dbReference>
<dbReference type="STRING" id="1505087.AYJ54_07480"/>
<keyword evidence="8" id="KW-1185">Reference proteome</keyword>
<dbReference type="AlphaFoldDB" id="A0A176YWX2"/>
<evidence type="ECO:0000256" key="3">
    <source>
        <dbReference type="ARBA" id="ARBA00023015"/>
    </source>
</evidence>
<dbReference type="RefSeq" id="WP_063677096.1">
    <property type="nucleotide sequence ID" value="NZ_LUUB01000044.1"/>
</dbReference>
<dbReference type="InterPro" id="IPR000847">
    <property type="entry name" value="LysR_HTH_N"/>
</dbReference>
<keyword evidence="4" id="KW-0238">DNA-binding</keyword>
<dbReference type="PANTHER" id="PTHR30537">
    <property type="entry name" value="HTH-TYPE TRANSCRIPTIONAL REGULATOR"/>
    <property type="match status" value="1"/>
</dbReference>